<dbReference type="EMBL" id="CM029038">
    <property type="protein sequence ID" value="KAG2648095.1"/>
    <property type="molecule type" value="Genomic_DNA"/>
</dbReference>
<evidence type="ECO:0000313" key="1">
    <source>
        <dbReference type="EMBL" id="KAG2648095.1"/>
    </source>
</evidence>
<organism evidence="1 2">
    <name type="scientific">Panicum virgatum</name>
    <name type="common">Blackwell switchgrass</name>
    <dbReference type="NCBI Taxonomy" id="38727"/>
    <lineage>
        <taxon>Eukaryota</taxon>
        <taxon>Viridiplantae</taxon>
        <taxon>Streptophyta</taxon>
        <taxon>Embryophyta</taxon>
        <taxon>Tracheophyta</taxon>
        <taxon>Spermatophyta</taxon>
        <taxon>Magnoliopsida</taxon>
        <taxon>Liliopsida</taxon>
        <taxon>Poales</taxon>
        <taxon>Poaceae</taxon>
        <taxon>PACMAD clade</taxon>
        <taxon>Panicoideae</taxon>
        <taxon>Panicodae</taxon>
        <taxon>Paniceae</taxon>
        <taxon>Panicinae</taxon>
        <taxon>Panicum</taxon>
        <taxon>Panicum sect. Hiantes</taxon>
    </lineage>
</organism>
<dbReference type="AlphaFoldDB" id="A0A8T0WLD7"/>
<evidence type="ECO:0000313" key="2">
    <source>
        <dbReference type="Proteomes" id="UP000823388"/>
    </source>
</evidence>
<proteinExistence type="predicted"/>
<name>A0A8T0WLD7_PANVG</name>
<comment type="caution">
    <text evidence="1">The sequence shown here is derived from an EMBL/GenBank/DDBJ whole genome shotgun (WGS) entry which is preliminary data.</text>
</comment>
<sequence length="77" mass="8740">MLQLLHFVVAYASQMWDAHTTYPNLACGVCCTHAHKVRPSTCKTLQEDMQKCGQSFFISINACIFEIKYKKCSGYIS</sequence>
<protein>
    <submittedName>
        <fullName evidence="1">Uncharacterized protein</fullName>
    </submittedName>
</protein>
<accession>A0A8T0WLD7</accession>
<reference evidence="1" key="1">
    <citation type="submission" date="2020-05" db="EMBL/GenBank/DDBJ databases">
        <title>WGS assembly of Panicum virgatum.</title>
        <authorList>
            <person name="Lovell J.T."/>
            <person name="Jenkins J."/>
            <person name="Shu S."/>
            <person name="Juenger T.E."/>
            <person name="Schmutz J."/>
        </authorList>
    </citation>
    <scope>NUCLEOTIDE SEQUENCE</scope>
    <source>
        <strain evidence="1">AP13</strain>
    </source>
</reference>
<keyword evidence="2" id="KW-1185">Reference proteome</keyword>
<dbReference type="Proteomes" id="UP000823388">
    <property type="component" value="Chromosome 1N"/>
</dbReference>
<gene>
    <name evidence="1" type="ORF">PVAP13_1NG051208</name>
</gene>